<keyword evidence="7" id="KW-1185">Reference proteome</keyword>
<keyword evidence="2 5" id="KW-0853">WD repeat</keyword>
<evidence type="ECO:0000256" key="4">
    <source>
        <dbReference type="ARBA" id="ARBA00023242"/>
    </source>
</evidence>
<dbReference type="Proteomes" id="UP000005237">
    <property type="component" value="Unassembled WGS sequence"/>
</dbReference>
<dbReference type="Pfam" id="PF00400">
    <property type="entry name" value="WD40"/>
    <property type="match status" value="1"/>
</dbReference>
<accession>A0A8R1EQZ1</accession>
<dbReference type="SMART" id="SM00320">
    <property type="entry name" value="WD40"/>
    <property type="match status" value="1"/>
</dbReference>
<dbReference type="EnsemblMetazoa" id="CJA40036.1">
    <property type="protein sequence ID" value="CJA40036.1"/>
    <property type="gene ID" value="WBGene00215884"/>
</dbReference>
<dbReference type="PANTHER" id="PTHR19924:SF26">
    <property type="entry name" value="U3 SMALL NUCLEOLAR RNA-ASSOCIATED PROTEIN 15 HOMOLOG"/>
    <property type="match status" value="1"/>
</dbReference>
<reference evidence="7" key="1">
    <citation type="submission" date="2010-08" db="EMBL/GenBank/DDBJ databases">
        <authorList>
            <consortium name="Caenorhabditis japonica Sequencing Consortium"/>
            <person name="Wilson R.K."/>
        </authorList>
    </citation>
    <scope>NUCLEOTIDE SEQUENCE [LARGE SCALE GENOMIC DNA]</scope>
    <source>
        <strain evidence="7">DF5081</strain>
    </source>
</reference>
<comment type="subcellular location">
    <subcellularLocation>
        <location evidence="1">Nucleus</location>
        <location evidence="1">Nucleolus</location>
    </subcellularLocation>
</comment>
<dbReference type="SUPFAM" id="SSF50978">
    <property type="entry name" value="WD40 repeat-like"/>
    <property type="match status" value="1"/>
</dbReference>
<dbReference type="InterPro" id="IPR036322">
    <property type="entry name" value="WD40_repeat_dom_sf"/>
</dbReference>
<dbReference type="InterPro" id="IPR015943">
    <property type="entry name" value="WD40/YVTN_repeat-like_dom_sf"/>
</dbReference>
<feature type="repeat" description="WD" evidence="5">
    <location>
        <begin position="49"/>
        <end position="91"/>
    </location>
</feature>
<dbReference type="GO" id="GO:0045943">
    <property type="term" value="P:positive regulation of transcription by RNA polymerase I"/>
    <property type="evidence" value="ECO:0007669"/>
    <property type="project" value="TreeGrafter"/>
</dbReference>
<dbReference type="Gene3D" id="2.130.10.10">
    <property type="entry name" value="YVTN repeat-like/Quinoprotein amine dehydrogenase"/>
    <property type="match status" value="1"/>
</dbReference>
<proteinExistence type="predicted"/>
<evidence type="ECO:0000313" key="7">
    <source>
        <dbReference type="Proteomes" id="UP000005237"/>
    </source>
</evidence>
<keyword evidence="3" id="KW-0677">Repeat</keyword>
<dbReference type="PANTHER" id="PTHR19924">
    <property type="entry name" value="UTP15 U3 SMALL NUCLEOLAR RNA-ASSOCIATED PROTEIN 15 FAMILY MEMBER"/>
    <property type="match status" value="1"/>
</dbReference>
<evidence type="ECO:0000256" key="1">
    <source>
        <dbReference type="ARBA" id="ARBA00004604"/>
    </source>
</evidence>
<sequence length="121" mass="13167">MQASQSTVKSVHFSARGDTVFSMADDGKIKQYLVADTAYGVNAVPLVEIQAHEDAIRCGAVSSMNDHIVLTGGYDHKVGLWDIRSKEQVMQLNCEHPVESVLFLPGEQLIATAAGPIVRWV</sequence>
<dbReference type="AlphaFoldDB" id="A0A8R1EQZ1"/>
<evidence type="ECO:0000256" key="5">
    <source>
        <dbReference type="PROSITE-ProRule" id="PRU00221"/>
    </source>
</evidence>
<dbReference type="GO" id="GO:0006364">
    <property type="term" value="P:rRNA processing"/>
    <property type="evidence" value="ECO:0007669"/>
    <property type="project" value="TreeGrafter"/>
</dbReference>
<evidence type="ECO:0000313" key="6">
    <source>
        <dbReference type="EnsemblMetazoa" id="CJA40036.1"/>
    </source>
</evidence>
<dbReference type="PROSITE" id="PS00678">
    <property type="entry name" value="WD_REPEATS_1"/>
    <property type="match status" value="1"/>
</dbReference>
<dbReference type="InterPro" id="IPR001680">
    <property type="entry name" value="WD40_rpt"/>
</dbReference>
<dbReference type="GO" id="GO:0005730">
    <property type="term" value="C:nucleolus"/>
    <property type="evidence" value="ECO:0007669"/>
    <property type="project" value="UniProtKB-SubCell"/>
</dbReference>
<organism evidence="6 7">
    <name type="scientific">Caenorhabditis japonica</name>
    <dbReference type="NCBI Taxonomy" id="281687"/>
    <lineage>
        <taxon>Eukaryota</taxon>
        <taxon>Metazoa</taxon>
        <taxon>Ecdysozoa</taxon>
        <taxon>Nematoda</taxon>
        <taxon>Chromadorea</taxon>
        <taxon>Rhabditida</taxon>
        <taxon>Rhabditina</taxon>
        <taxon>Rhabditomorpha</taxon>
        <taxon>Rhabditoidea</taxon>
        <taxon>Rhabditidae</taxon>
        <taxon>Peloderinae</taxon>
        <taxon>Caenorhabditis</taxon>
    </lineage>
</organism>
<reference evidence="6" key="2">
    <citation type="submission" date="2022-06" db="UniProtKB">
        <authorList>
            <consortium name="EnsemblMetazoa"/>
        </authorList>
    </citation>
    <scope>IDENTIFICATION</scope>
    <source>
        <strain evidence="6">DF5081</strain>
    </source>
</reference>
<evidence type="ECO:0000256" key="3">
    <source>
        <dbReference type="ARBA" id="ARBA00022737"/>
    </source>
</evidence>
<dbReference type="InterPro" id="IPR019775">
    <property type="entry name" value="WD40_repeat_CS"/>
</dbReference>
<keyword evidence="4" id="KW-0539">Nucleus</keyword>
<dbReference type="PROSITE" id="PS50082">
    <property type="entry name" value="WD_REPEATS_2"/>
    <property type="match status" value="1"/>
</dbReference>
<name>A0A8R1EQZ1_CAEJA</name>
<protein>
    <submittedName>
        <fullName evidence="6">WD_REPEATS_REGION domain-containing protein</fullName>
    </submittedName>
</protein>
<evidence type="ECO:0000256" key="2">
    <source>
        <dbReference type="ARBA" id="ARBA00022574"/>
    </source>
</evidence>